<feature type="region of interest" description="Disordered" evidence="1">
    <location>
        <begin position="66"/>
        <end position="114"/>
    </location>
</feature>
<keyword evidence="4" id="KW-1185">Reference proteome</keyword>
<gene>
    <name evidence="3" type="ORF">NQV15_10530</name>
</gene>
<feature type="compositionally biased region" description="Polar residues" evidence="1">
    <location>
        <begin position="32"/>
        <end position="41"/>
    </location>
</feature>
<feature type="chain" id="PRO_5046486622" description="Secreted protein" evidence="2">
    <location>
        <begin position="34"/>
        <end position="114"/>
    </location>
</feature>
<dbReference type="Proteomes" id="UP001316184">
    <property type="component" value="Chromosome"/>
</dbReference>
<protein>
    <recommendedName>
        <fullName evidence="5">Secreted protein</fullName>
    </recommendedName>
</protein>
<name>A0ABY5M366_9ACTN</name>
<evidence type="ECO:0000256" key="2">
    <source>
        <dbReference type="SAM" id="SignalP"/>
    </source>
</evidence>
<evidence type="ECO:0000256" key="1">
    <source>
        <dbReference type="SAM" id="MobiDB-lite"/>
    </source>
</evidence>
<proteinExistence type="predicted"/>
<dbReference type="EMBL" id="CP102173">
    <property type="protein sequence ID" value="UUP12292.1"/>
    <property type="molecule type" value="Genomic_DNA"/>
</dbReference>
<feature type="signal peptide" evidence="2">
    <location>
        <begin position="1"/>
        <end position="33"/>
    </location>
</feature>
<evidence type="ECO:0000313" key="4">
    <source>
        <dbReference type="Proteomes" id="UP001316184"/>
    </source>
</evidence>
<evidence type="ECO:0000313" key="3">
    <source>
        <dbReference type="EMBL" id="UUP12292.1"/>
    </source>
</evidence>
<keyword evidence="2" id="KW-0732">Signal</keyword>
<organism evidence="3 4">
    <name type="scientific">Aeromicrobium wangtongii</name>
    <dbReference type="NCBI Taxonomy" id="2969247"/>
    <lineage>
        <taxon>Bacteria</taxon>
        <taxon>Bacillati</taxon>
        <taxon>Actinomycetota</taxon>
        <taxon>Actinomycetes</taxon>
        <taxon>Propionibacteriales</taxon>
        <taxon>Nocardioidaceae</taxon>
        <taxon>Aeromicrobium</taxon>
    </lineage>
</organism>
<sequence length="114" mass="11383">MLFTRAAARRSAAVLMMALVAMLLVATGGSARATQSRTSVGTGHASAAPHSGRQVALVPQLAHDPVATHLDLATTPPPDPAAPGEAEHSLPPEATSSLVPADAVSPVGRAPPTV</sequence>
<evidence type="ECO:0008006" key="5">
    <source>
        <dbReference type="Google" id="ProtNLM"/>
    </source>
</evidence>
<feature type="region of interest" description="Disordered" evidence="1">
    <location>
        <begin position="31"/>
        <end position="52"/>
    </location>
</feature>
<reference evidence="3 4" key="1">
    <citation type="submission" date="2022-08" db="EMBL/GenBank/DDBJ databases">
        <title>novel species in genus Aeromicrobium.</title>
        <authorList>
            <person name="Ye L."/>
        </authorList>
    </citation>
    <scope>NUCLEOTIDE SEQUENCE [LARGE SCALE GENOMIC DNA]</scope>
    <source>
        <strain evidence="4">zg-Y1379</strain>
    </source>
</reference>
<dbReference type="RefSeq" id="WP_232399778.1">
    <property type="nucleotide sequence ID" value="NZ_CP102173.1"/>
</dbReference>
<accession>A0ABY5M366</accession>